<dbReference type="Pfam" id="PF00293">
    <property type="entry name" value="NUDIX"/>
    <property type="match status" value="1"/>
</dbReference>
<reference evidence="7" key="1">
    <citation type="journal article" date="2019" name="Int. J. Syst. Evol. Microbiol.">
        <title>The Global Catalogue of Microorganisms (GCM) 10K type strain sequencing project: providing services to taxonomists for standard genome sequencing and annotation.</title>
        <authorList>
            <consortium name="The Broad Institute Genomics Platform"/>
            <consortium name="The Broad Institute Genome Sequencing Center for Infectious Disease"/>
            <person name="Wu L."/>
            <person name="Ma J."/>
        </authorList>
    </citation>
    <scope>NUCLEOTIDE SEQUENCE [LARGE SCALE GENOMIC DNA]</scope>
    <source>
        <strain evidence="7">KLKA75</strain>
    </source>
</reference>
<dbReference type="CDD" id="cd04673">
    <property type="entry name" value="NUDIX_ADPRase"/>
    <property type="match status" value="1"/>
</dbReference>
<dbReference type="InterPro" id="IPR020084">
    <property type="entry name" value="NUDIX_hydrolase_CS"/>
</dbReference>
<dbReference type="PANTHER" id="PTHR43046">
    <property type="entry name" value="GDP-MANNOSE MANNOSYL HYDROLASE"/>
    <property type="match status" value="1"/>
</dbReference>
<accession>A0ABV9TNZ5</accession>
<dbReference type="RefSeq" id="WP_378251535.1">
    <property type="nucleotide sequence ID" value="NZ_JBHSIT010000001.1"/>
</dbReference>
<keyword evidence="3 4" id="KW-0378">Hydrolase</keyword>
<dbReference type="InterPro" id="IPR015797">
    <property type="entry name" value="NUDIX_hydrolase-like_dom_sf"/>
</dbReference>
<dbReference type="PROSITE" id="PS00893">
    <property type="entry name" value="NUDIX_BOX"/>
    <property type="match status" value="1"/>
</dbReference>
<dbReference type="EMBL" id="JBHSIT010000001">
    <property type="protein sequence ID" value="MFC4905793.1"/>
    <property type="molecule type" value="Genomic_DNA"/>
</dbReference>
<evidence type="ECO:0000313" key="7">
    <source>
        <dbReference type="Proteomes" id="UP001595872"/>
    </source>
</evidence>
<evidence type="ECO:0000313" key="6">
    <source>
        <dbReference type="EMBL" id="MFC4905793.1"/>
    </source>
</evidence>
<proteinExistence type="inferred from homology"/>
<sequence length="140" mass="14775">MRVLCVGAIVRDERGRLLMIRRGRPPGEGLWSIPGGRVEPGESDAQAVARELLEETGLTVSVGGLAGTVERPGPDGVTFLIRDYAATAVAGTLRAGDDAAEARWVPLAELDALPVTPGLLEALREWGMLPRVPSRSAEAP</sequence>
<evidence type="ECO:0000256" key="1">
    <source>
        <dbReference type="ARBA" id="ARBA00001946"/>
    </source>
</evidence>
<keyword evidence="7" id="KW-1185">Reference proteome</keyword>
<name>A0ABV9TNZ5_9ACTN</name>
<evidence type="ECO:0000256" key="4">
    <source>
        <dbReference type="RuleBase" id="RU003476"/>
    </source>
</evidence>
<gene>
    <name evidence="6" type="ORF">ACFPCY_00540</name>
</gene>
<feature type="domain" description="Nudix hydrolase" evidence="5">
    <location>
        <begin position="1"/>
        <end position="129"/>
    </location>
</feature>
<comment type="similarity">
    <text evidence="2 4">Belongs to the Nudix hydrolase family.</text>
</comment>
<evidence type="ECO:0000256" key="2">
    <source>
        <dbReference type="ARBA" id="ARBA00005582"/>
    </source>
</evidence>
<protein>
    <submittedName>
        <fullName evidence="6">NUDIX hydrolase</fullName>
    </submittedName>
</protein>
<dbReference type="Gene3D" id="3.90.79.10">
    <property type="entry name" value="Nucleoside Triphosphate Pyrophosphohydrolase"/>
    <property type="match status" value="1"/>
</dbReference>
<dbReference type="SUPFAM" id="SSF55811">
    <property type="entry name" value="Nudix"/>
    <property type="match status" value="1"/>
</dbReference>
<dbReference type="Proteomes" id="UP001595872">
    <property type="component" value="Unassembled WGS sequence"/>
</dbReference>
<dbReference type="PANTHER" id="PTHR43046:SF14">
    <property type="entry name" value="MUTT_NUDIX FAMILY PROTEIN"/>
    <property type="match status" value="1"/>
</dbReference>
<dbReference type="PROSITE" id="PS51462">
    <property type="entry name" value="NUDIX"/>
    <property type="match status" value="1"/>
</dbReference>
<dbReference type="GO" id="GO:0016787">
    <property type="term" value="F:hydrolase activity"/>
    <property type="evidence" value="ECO:0007669"/>
    <property type="project" value="UniProtKB-KW"/>
</dbReference>
<dbReference type="InterPro" id="IPR020476">
    <property type="entry name" value="Nudix_hydrolase"/>
</dbReference>
<evidence type="ECO:0000259" key="5">
    <source>
        <dbReference type="PROSITE" id="PS51462"/>
    </source>
</evidence>
<dbReference type="PRINTS" id="PR00502">
    <property type="entry name" value="NUDIXFAMILY"/>
</dbReference>
<comment type="caution">
    <text evidence="6">The sequence shown here is derived from an EMBL/GenBank/DDBJ whole genome shotgun (WGS) entry which is preliminary data.</text>
</comment>
<evidence type="ECO:0000256" key="3">
    <source>
        <dbReference type="ARBA" id="ARBA00022801"/>
    </source>
</evidence>
<organism evidence="6 7">
    <name type="scientific">Actinomadura gamaensis</name>
    <dbReference type="NCBI Taxonomy" id="1763541"/>
    <lineage>
        <taxon>Bacteria</taxon>
        <taxon>Bacillati</taxon>
        <taxon>Actinomycetota</taxon>
        <taxon>Actinomycetes</taxon>
        <taxon>Streptosporangiales</taxon>
        <taxon>Thermomonosporaceae</taxon>
        <taxon>Actinomadura</taxon>
    </lineage>
</organism>
<dbReference type="InterPro" id="IPR000086">
    <property type="entry name" value="NUDIX_hydrolase_dom"/>
</dbReference>
<comment type="cofactor">
    <cofactor evidence="1">
        <name>Mg(2+)</name>
        <dbReference type="ChEBI" id="CHEBI:18420"/>
    </cofactor>
</comment>